<comment type="caution">
    <text evidence="2">The sequence shown here is derived from an EMBL/GenBank/DDBJ whole genome shotgun (WGS) entry which is preliminary data.</text>
</comment>
<dbReference type="AlphaFoldDB" id="A0A699ZL35"/>
<accession>A0A699ZL35</accession>
<dbReference type="Proteomes" id="UP000485058">
    <property type="component" value="Unassembled WGS sequence"/>
</dbReference>
<gene>
    <name evidence="2" type="ORF">HaLaN_16166</name>
</gene>
<protein>
    <submittedName>
        <fullName evidence="2">ABC transporter domain-containing protein</fullName>
    </submittedName>
</protein>
<name>A0A699ZL35_HAELA</name>
<feature type="transmembrane region" description="Helical" evidence="1">
    <location>
        <begin position="6"/>
        <end position="25"/>
    </location>
</feature>
<evidence type="ECO:0000256" key="1">
    <source>
        <dbReference type="SAM" id="Phobius"/>
    </source>
</evidence>
<feature type="non-terminal residue" evidence="2">
    <location>
        <position position="1"/>
    </location>
</feature>
<keyword evidence="1" id="KW-1133">Transmembrane helix</keyword>
<keyword evidence="3" id="KW-1185">Reference proteome</keyword>
<proteinExistence type="predicted"/>
<keyword evidence="1" id="KW-0812">Transmembrane</keyword>
<dbReference type="EMBL" id="BLLF01001430">
    <property type="protein sequence ID" value="GFH19248.1"/>
    <property type="molecule type" value="Genomic_DNA"/>
</dbReference>
<feature type="non-terminal residue" evidence="2">
    <location>
        <position position="42"/>
    </location>
</feature>
<organism evidence="2 3">
    <name type="scientific">Haematococcus lacustris</name>
    <name type="common">Green alga</name>
    <name type="synonym">Haematococcus pluvialis</name>
    <dbReference type="NCBI Taxonomy" id="44745"/>
    <lineage>
        <taxon>Eukaryota</taxon>
        <taxon>Viridiplantae</taxon>
        <taxon>Chlorophyta</taxon>
        <taxon>core chlorophytes</taxon>
        <taxon>Chlorophyceae</taxon>
        <taxon>CS clade</taxon>
        <taxon>Chlamydomonadales</taxon>
        <taxon>Haematococcaceae</taxon>
        <taxon>Haematococcus</taxon>
    </lineage>
</organism>
<evidence type="ECO:0000313" key="2">
    <source>
        <dbReference type="EMBL" id="GFH19248.1"/>
    </source>
</evidence>
<keyword evidence="1" id="KW-0472">Membrane</keyword>
<sequence length="42" mass="4981">MVPKTAQTVTTVIMLSLMLVGGYYVRDVPVWIRWLRYLSFIY</sequence>
<evidence type="ECO:0000313" key="3">
    <source>
        <dbReference type="Proteomes" id="UP000485058"/>
    </source>
</evidence>
<reference evidence="2 3" key="1">
    <citation type="submission" date="2020-02" db="EMBL/GenBank/DDBJ databases">
        <title>Draft genome sequence of Haematococcus lacustris strain NIES-144.</title>
        <authorList>
            <person name="Morimoto D."/>
            <person name="Nakagawa S."/>
            <person name="Yoshida T."/>
            <person name="Sawayama S."/>
        </authorList>
    </citation>
    <scope>NUCLEOTIDE SEQUENCE [LARGE SCALE GENOMIC DNA]</scope>
    <source>
        <strain evidence="2 3">NIES-144</strain>
    </source>
</reference>